<dbReference type="InterPro" id="IPR053722">
    <property type="entry name" value="Curli_assembly_CsgC/AgfC"/>
</dbReference>
<organism evidence="2 3">
    <name type="scientific">Hymenobacter cellulosilyticus</name>
    <dbReference type="NCBI Taxonomy" id="2932248"/>
    <lineage>
        <taxon>Bacteria</taxon>
        <taxon>Pseudomonadati</taxon>
        <taxon>Bacteroidota</taxon>
        <taxon>Cytophagia</taxon>
        <taxon>Cytophagales</taxon>
        <taxon>Hymenobacteraceae</taxon>
        <taxon>Hymenobacter</taxon>
    </lineage>
</organism>
<name>A0A8T9Q3N6_9BACT</name>
<gene>
    <name evidence="2" type="ORF">MUN79_24145</name>
</gene>
<protein>
    <recommendedName>
        <fullName evidence="1">CsgH-like domain-containing protein</fullName>
    </recommendedName>
</protein>
<dbReference type="InterPro" id="IPR048632">
    <property type="entry name" value="CsgH-like"/>
</dbReference>
<accession>A0A8T9Q3N6</accession>
<reference evidence="2" key="1">
    <citation type="submission" date="2022-04" db="EMBL/GenBank/DDBJ databases">
        <title>Hymenobacter sp. isolated from the air.</title>
        <authorList>
            <person name="Won M."/>
            <person name="Lee C.-M."/>
            <person name="Woen H.-Y."/>
            <person name="Kwon S.-W."/>
        </authorList>
    </citation>
    <scope>NUCLEOTIDE SEQUENCE</scope>
    <source>
        <strain evidence="2">5116S-3</strain>
    </source>
</reference>
<dbReference type="Gene3D" id="2.60.40.2420">
    <property type="match status" value="1"/>
</dbReference>
<dbReference type="EMBL" id="CP095046">
    <property type="protein sequence ID" value="UOQ71665.1"/>
    <property type="molecule type" value="Genomic_DNA"/>
</dbReference>
<evidence type="ECO:0000313" key="3">
    <source>
        <dbReference type="Proteomes" id="UP000831796"/>
    </source>
</evidence>
<dbReference type="KEGG" id="hcu:MUN79_24145"/>
<dbReference type="Pfam" id="PF21112">
    <property type="entry name" value="CsgH"/>
    <property type="match status" value="1"/>
</dbReference>
<dbReference type="NCBIfam" id="NF041112">
    <property type="entry name" value="chap_CsgH_alph"/>
    <property type="match status" value="1"/>
</dbReference>
<keyword evidence="3" id="KW-1185">Reference proteome</keyword>
<evidence type="ECO:0000313" key="2">
    <source>
        <dbReference type="EMBL" id="UOQ71665.1"/>
    </source>
</evidence>
<proteinExistence type="predicted"/>
<dbReference type="InterPro" id="IPR047726">
    <property type="entry name" value="CsgH_dom"/>
</dbReference>
<dbReference type="RefSeq" id="WP_244675069.1">
    <property type="nucleotide sequence ID" value="NZ_CP095046.1"/>
</dbReference>
<evidence type="ECO:0000259" key="1">
    <source>
        <dbReference type="Pfam" id="PF21112"/>
    </source>
</evidence>
<dbReference type="Proteomes" id="UP000831796">
    <property type="component" value="Chromosome"/>
</dbReference>
<dbReference type="AlphaFoldDB" id="A0A8T9Q3N6"/>
<feature type="domain" description="CsgH-like" evidence="1">
    <location>
        <begin position="58"/>
        <end position="111"/>
    </location>
</feature>
<sequence length="131" mass="14036">MKYTSILGVFPLVGGLLGQNDPQPSGPTGQAQLETHREGDRLTLIGHCHNPGAEPITLRYELHTDKRGPAGTSRNAQSGNFTVAPHQTATLSQTTINVASADFYRVRLRVLSLQGSVVSEDSLVHQPGARP</sequence>